<gene>
    <name evidence="2" type="ORF">HMPREF9625_01692</name>
</gene>
<dbReference type="HOGENOM" id="CLU_036604_0_2_9"/>
<dbReference type="PANTHER" id="PTHR18964:SF165">
    <property type="entry name" value="BETA-GLUCOSIDE KINASE"/>
    <property type="match status" value="1"/>
</dbReference>
<evidence type="ECO:0000313" key="3">
    <source>
        <dbReference type="Proteomes" id="UP000018461"/>
    </source>
</evidence>
<dbReference type="STRING" id="796943.HMPREF9625_01692"/>
<dbReference type="AlphaFoldDB" id="G9WQQ9"/>
<dbReference type="EMBL" id="AFZC02000002">
    <property type="protein sequence ID" value="EHL09719.1"/>
    <property type="molecule type" value="Genomic_DNA"/>
</dbReference>
<accession>G9WQQ9</accession>
<reference evidence="2" key="2">
    <citation type="submission" date="2013-03" db="EMBL/GenBank/DDBJ databases">
        <title>The Genome Sequence of Oribacterium sp. ACB1.</title>
        <authorList>
            <consortium name="The Broad Institute Genomics Platform"/>
            <consortium name="The Broad Institute Genome Sequencing Center for Infectious Disease"/>
            <person name="Earl A."/>
            <person name="Ward D."/>
            <person name="Feldgarden M."/>
            <person name="Gevers D."/>
            <person name="Sizova M."/>
            <person name="Hazen A."/>
            <person name="Epstein S."/>
            <person name="Walker B."/>
            <person name="Young S."/>
            <person name="Zeng Q."/>
            <person name="Gargeya S."/>
            <person name="Fitzgerald M."/>
            <person name="Haas B."/>
            <person name="Abouelleil A."/>
            <person name="Allen A.W."/>
            <person name="Alvarado L."/>
            <person name="Arachchi H.M."/>
            <person name="Berlin A.M."/>
            <person name="Chapman S.B."/>
            <person name="Gainer-Dewar J."/>
            <person name="Goldberg J."/>
            <person name="Griggs A."/>
            <person name="Gujja S."/>
            <person name="Hansen M."/>
            <person name="Howarth C."/>
            <person name="Imamovic A."/>
            <person name="Ireland A."/>
            <person name="Larimer J."/>
            <person name="McCowan C."/>
            <person name="Murphy C."/>
            <person name="Pearson M."/>
            <person name="Poon T.W."/>
            <person name="Priest M."/>
            <person name="Roberts A."/>
            <person name="Saif S."/>
            <person name="Shea T."/>
            <person name="Sisk P."/>
            <person name="Sykes S."/>
            <person name="Wortman J."/>
            <person name="Nusbaum C."/>
            <person name="Birren B."/>
        </authorList>
    </citation>
    <scope>NUCLEOTIDE SEQUENCE [LARGE SCALE GENOMIC DNA]</scope>
    <source>
        <strain evidence="2">ACB1</strain>
    </source>
</reference>
<evidence type="ECO:0000256" key="1">
    <source>
        <dbReference type="ARBA" id="ARBA00006479"/>
    </source>
</evidence>
<dbReference type="InterPro" id="IPR043129">
    <property type="entry name" value="ATPase_NBD"/>
</dbReference>
<dbReference type="PATRIC" id="fig|796943.3.peg.2164"/>
<dbReference type="Gene3D" id="3.30.420.40">
    <property type="match status" value="2"/>
</dbReference>
<dbReference type="Proteomes" id="UP000018461">
    <property type="component" value="Unassembled WGS sequence"/>
</dbReference>
<organism evidence="2 3">
    <name type="scientific">Oribacterium parvum ACB1</name>
    <dbReference type="NCBI Taxonomy" id="796943"/>
    <lineage>
        <taxon>Bacteria</taxon>
        <taxon>Bacillati</taxon>
        <taxon>Bacillota</taxon>
        <taxon>Clostridia</taxon>
        <taxon>Lachnospirales</taxon>
        <taxon>Lachnospiraceae</taxon>
        <taxon>Oribacterium</taxon>
    </lineage>
</organism>
<reference evidence="2" key="1">
    <citation type="submission" date="2011-08" db="EMBL/GenBank/DDBJ databases">
        <authorList>
            <consortium name="The Broad Institute Genome Sequencing Platform"/>
            <person name="Earl A."/>
            <person name="Ward D."/>
            <person name="Feldgarden M."/>
            <person name="Gevers D."/>
            <person name="Sizova M."/>
            <person name="Hazen A."/>
            <person name="Epstein S."/>
            <person name="Young S.K."/>
            <person name="Zeng Q."/>
            <person name="Gargeya S."/>
            <person name="Fitzgerald M."/>
            <person name="Haas B."/>
            <person name="Abouelleil A."/>
            <person name="Alvarado L."/>
            <person name="Arachchi H.M."/>
            <person name="Berlin A."/>
            <person name="Brown A."/>
            <person name="Chapman S.B."/>
            <person name="Chen Z."/>
            <person name="Dunbar C."/>
            <person name="Freedman E."/>
            <person name="Gearin G."/>
            <person name="Gellesch M."/>
            <person name="Goldberg J."/>
            <person name="Griggs A."/>
            <person name="Gujja S."/>
            <person name="Heiman D."/>
            <person name="Howarth C."/>
            <person name="Larson L."/>
            <person name="Lui A."/>
            <person name="MacDonald P.J.P."/>
            <person name="Montmayeur A."/>
            <person name="Murphy C."/>
            <person name="Neiman D."/>
            <person name="Pearson M."/>
            <person name="Priest M."/>
            <person name="Roberts A."/>
            <person name="Saif S."/>
            <person name="Shea T."/>
            <person name="Shenoy N."/>
            <person name="Sisk P."/>
            <person name="Stolte C."/>
            <person name="Sykes S."/>
            <person name="Wortman J."/>
            <person name="Nusbaum C."/>
            <person name="Birren B."/>
        </authorList>
    </citation>
    <scope>NUCLEOTIDE SEQUENCE</scope>
    <source>
        <strain evidence="2">ACB1</strain>
    </source>
</reference>
<sequence>MEKRFLAIDIGGTTTKFALLTAEGEILSQGERATEAEQGGPHIVERIKALIREQELPLEGICISTAGIVDEEAGEIIHAGPQIPNYKGTEWKKLVEAEFSIPCEVENDVNCAGLGEAYFGAAKGKKSVLLLTIGTGIGGCFLQNGEIQHGTSHAAMEVGYMQIPGGEFQNLAATSALVRRVASRKKESPEEWNGKRILFGVEEGDRICVEELDRFCDTLSLGMSNLCYAFNPEIFILGGGIMARKDILLPKIREHLQEHLIPLIFEHTELDCATMGNQAGFLGAFVHFQKKQAERLGKE</sequence>
<proteinExistence type="inferred from homology"/>
<keyword evidence="3" id="KW-1185">Reference proteome</keyword>
<dbReference type="Pfam" id="PF00480">
    <property type="entry name" value="ROK"/>
    <property type="match status" value="1"/>
</dbReference>
<name>G9WQQ9_9FIRM</name>
<comment type="similarity">
    <text evidence="1">Belongs to the ROK (NagC/XylR) family.</text>
</comment>
<dbReference type="PANTHER" id="PTHR18964">
    <property type="entry name" value="ROK (REPRESSOR, ORF, KINASE) FAMILY"/>
    <property type="match status" value="1"/>
</dbReference>
<dbReference type="RefSeq" id="WP_009535531.1">
    <property type="nucleotide sequence ID" value="NZ_KE148312.1"/>
</dbReference>
<dbReference type="InterPro" id="IPR000600">
    <property type="entry name" value="ROK"/>
</dbReference>
<evidence type="ECO:0008006" key="4">
    <source>
        <dbReference type="Google" id="ProtNLM"/>
    </source>
</evidence>
<dbReference type="CDD" id="cd24068">
    <property type="entry name" value="ASKHA_NBD_ROK_FnNanK-like"/>
    <property type="match status" value="1"/>
</dbReference>
<protein>
    <recommendedName>
        <fullName evidence="4">ROK family protein</fullName>
    </recommendedName>
</protein>
<evidence type="ECO:0000313" key="2">
    <source>
        <dbReference type="EMBL" id="EHL09719.1"/>
    </source>
</evidence>
<comment type="caution">
    <text evidence="2">The sequence shown here is derived from an EMBL/GenBank/DDBJ whole genome shotgun (WGS) entry which is preliminary data.</text>
</comment>
<dbReference type="SUPFAM" id="SSF53067">
    <property type="entry name" value="Actin-like ATPase domain"/>
    <property type="match status" value="1"/>
</dbReference>